<keyword evidence="2" id="KW-0413">Isomerase</keyword>
<name>A0A4Z0M8V5_9GAMM</name>
<reference evidence="2 3" key="1">
    <citation type="submission" date="2019-04" db="EMBL/GenBank/DDBJ databases">
        <title>Taxonomy of novel Haliea sp. from mangrove soil of West Coast of India.</title>
        <authorList>
            <person name="Verma A."/>
            <person name="Kumar P."/>
            <person name="Krishnamurthi S."/>
        </authorList>
    </citation>
    <scope>NUCLEOTIDE SEQUENCE [LARGE SCALE GENOMIC DNA]</scope>
    <source>
        <strain evidence="2 3">SAOS-164</strain>
    </source>
</reference>
<evidence type="ECO:0000313" key="3">
    <source>
        <dbReference type="Proteomes" id="UP000298050"/>
    </source>
</evidence>
<dbReference type="Pfam" id="PF01261">
    <property type="entry name" value="AP_endonuc_2"/>
    <property type="match status" value="1"/>
</dbReference>
<evidence type="ECO:0000259" key="1">
    <source>
        <dbReference type="Pfam" id="PF01261"/>
    </source>
</evidence>
<protein>
    <submittedName>
        <fullName evidence="2">Sugar phosphate isomerase/epimerase</fullName>
    </submittedName>
</protein>
<dbReference type="Gene3D" id="3.20.20.150">
    <property type="entry name" value="Divalent-metal-dependent TIM barrel enzymes"/>
    <property type="match status" value="1"/>
</dbReference>
<dbReference type="SUPFAM" id="SSF51658">
    <property type="entry name" value="Xylose isomerase-like"/>
    <property type="match status" value="1"/>
</dbReference>
<dbReference type="GO" id="GO:0016853">
    <property type="term" value="F:isomerase activity"/>
    <property type="evidence" value="ECO:0007669"/>
    <property type="project" value="UniProtKB-KW"/>
</dbReference>
<dbReference type="AlphaFoldDB" id="A0A4Z0M8V5"/>
<accession>A0A4Z0M8V5</accession>
<evidence type="ECO:0000313" key="2">
    <source>
        <dbReference type="EMBL" id="TGD75807.1"/>
    </source>
</evidence>
<dbReference type="OrthoDB" id="9780241at2"/>
<dbReference type="PANTHER" id="PTHR12110">
    <property type="entry name" value="HYDROXYPYRUVATE ISOMERASE"/>
    <property type="match status" value="1"/>
</dbReference>
<organism evidence="2 3">
    <name type="scientific">Mangrovimicrobium sediminis</name>
    <dbReference type="NCBI Taxonomy" id="2562682"/>
    <lineage>
        <taxon>Bacteria</taxon>
        <taxon>Pseudomonadati</taxon>
        <taxon>Pseudomonadota</taxon>
        <taxon>Gammaproteobacteria</taxon>
        <taxon>Cellvibrionales</taxon>
        <taxon>Halieaceae</taxon>
        <taxon>Mangrovimicrobium</taxon>
    </lineage>
</organism>
<comment type="caution">
    <text evidence="2">The sequence shown here is derived from an EMBL/GenBank/DDBJ whole genome shotgun (WGS) entry which is preliminary data.</text>
</comment>
<keyword evidence="3" id="KW-1185">Reference proteome</keyword>
<dbReference type="InterPro" id="IPR036237">
    <property type="entry name" value="Xyl_isomerase-like_sf"/>
</dbReference>
<sequence length="284" mass="30876">MDVRFGMDMRLWGDSAGVAQLPVLETLAGLGYQGVEIPVGGQGESALKLLRVALDDLDLAVNASACLPPEANPIAADARVRRRALDTLKTRLDEAALLGAKLLVGGFFQARGCFSGQPATDREWEWSRHCLGAAADHAASLGITLALEFQSRYDAYLINTAAAAARMCRDVGRDNLGVTYNTFHAHLEELNPAQALPSAGDRLLHVRVSESNRGTLGRGQVQWQETFATLEFLDYSGWIVVQALGTGQAPPHPDNIWRDGFESREALCEGAIVMLQELVRRQRP</sequence>
<dbReference type="EMBL" id="SRLE01000002">
    <property type="protein sequence ID" value="TGD75807.1"/>
    <property type="molecule type" value="Genomic_DNA"/>
</dbReference>
<dbReference type="Proteomes" id="UP000298050">
    <property type="component" value="Unassembled WGS sequence"/>
</dbReference>
<feature type="domain" description="Xylose isomerase-like TIM barrel" evidence="1">
    <location>
        <begin position="25"/>
        <end position="262"/>
    </location>
</feature>
<dbReference type="InterPro" id="IPR013022">
    <property type="entry name" value="Xyl_isomerase-like_TIM-brl"/>
</dbReference>
<gene>
    <name evidence="2" type="ORF">E4634_02765</name>
</gene>
<dbReference type="RefSeq" id="WP_135441059.1">
    <property type="nucleotide sequence ID" value="NZ_SRLE01000002.1"/>
</dbReference>
<dbReference type="InterPro" id="IPR050312">
    <property type="entry name" value="IolE/XylAMocC-like"/>
</dbReference>
<proteinExistence type="predicted"/>